<comment type="catalytic activity">
    <reaction evidence="12 13">
        <text>tRNA(Met) + L-methionine + ATP = L-methionyl-tRNA(Met) + AMP + diphosphate</text>
        <dbReference type="Rhea" id="RHEA:13481"/>
        <dbReference type="Rhea" id="RHEA-COMP:9667"/>
        <dbReference type="Rhea" id="RHEA-COMP:9698"/>
        <dbReference type="ChEBI" id="CHEBI:30616"/>
        <dbReference type="ChEBI" id="CHEBI:33019"/>
        <dbReference type="ChEBI" id="CHEBI:57844"/>
        <dbReference type="ChEBI" id="CHEBI:78442"/>
        <dbReference type="ChEBI" id="CHEBI:78530"/>
        <dbReference type="ChEBI" id="CHEBI:456215"/>
        <dbReference type="EC" id="6.1.1.10"/>
    </reaction>
</comment>
<gene>
    <name evidence="13 16" type="primary">metG</name>
    <name evidence="16" type="ORF">OEV98_02240</name>
</gene>
<keyword evidence="17" id="KW-1185">Reference proteome</keyword>
<evidence type="ECO:0000256" key="2">
    <source>
        <dbReference type="ARBA" id="ARBA00004496"/>
    </source>
</evidence>
<dbReference type="Proteomes" id="UP001209318">
    <property type="component" value="Unassembled WGS sequence"/>
</dbReference>
<evidence type="ECO:0000256" key="13">
    <source>
        <dbReference type="HAMAP-Rule" id="MF_00098"/>
    </source>
</evidence>
<evidence type="ECO:0000313" key="17">
    <source>
        <dbReference type="Proteomes" id="UP001209318"/>
    </source>
</evidence>
<comment type="function">
    <text evidence="1 13">Is required not only for elongation of protein synthesis but also for the initiation of all mRNA translation through initiator tRNA(fMet) aminoacylation.</text>
</comment>
<proteinExistence type="inferred from homology"/>
<dbReference type="Pfam" id="PF08264">
    <property type="entry name" value="Anticodon_1"/>
    <property type="match status" value="1"/>
</dbReference>
<comment type="subcellular location">
    <subcellularLocation>
        <location evidence="2 13">Cytoplasm</location>
    </subcellularLocation>
</comment>
<evidence type="ECO:0000256" key="4">
    <source>
        <dbReference type="ARBA" id="ARBA00022490"/>
    </source>
</evidence>
<dbReference type="InterPro" id="IPR009080">
    <property type="entry name" value="tRNAsynth_Ia_anticodon-bd"/>
</dbReference>
<feature type="domain" description="Methionyl/Leucyl tRNA synthetase" evidence="15">
    <location>
        <begin position="9"/>
        <end position="399"/>
    </location>
</feature>
<evidence type="ECO:0000259" key="14">
    <source>
        <dbReference type="Pfam" id="PF08264"/>
    </source>
</evidence>
<evidence type="ECO:0000256" key="6">
    <source>
        <dbReference type="ARBA" id="ARBA00022723"/>
    </source>
</evidence>
<dbReference type="SUPFAM" id="SSF57770">
    <property type="entry name" value="Methionyl-tRNA synthetase (MetRS), Zn-domain"/>
    <property type="match status" value="1"/>
</dbReference>
<evidence type="ECO:0000256" key="9">
    <source>
        <dbReference type="ARBA" id="ARBA00022840"/>
    </source>
</evidence>
<feature type="binding site" evidence="13">
    <location>
        <position position="158"/>
    </location>
    <ligand>
        <name>Zn(2+)</name>
        <dbReference type="ChEBI" id="CHEBI:29105"/>
    </ligand>
</feature>
<evidence type="ECO:0000256" key="12">
    <source>
        <dbReference type="ARBA" id="ARBA00047364"/>
    </source>
</evidence>
<dbReference type="FunFam" id="2.20.28.20:FF:000001">
    <property type="entry name" value="Methionine--tRNA ligase"/>
    <property type="match status" value="1"/>
</dbReference>
<dbReference type="PROSITE" id="PS00178">
    <property type="entry name" value="AA_TRNA_LIGASE_I"/>
    <property type="match status" value="1"/>
</dbReference>
<name>A0AAE3IS31_9BACI</name>
<dbReference type="GO" id="GO:0006431">
    <property type="term" value="P:methionyl-tRNA aminoacylation"/>
    <property type="evidence" value="ECO:0007669"/>
    <property type="project" value="UniProtKB-UniRule"/>
</dbReference>
<feature type="binding site" evidence="13">
    <location>
        <position position="149"/>
    </location>
    <ligand>
        <name>Zn(2+)</name>
        <dbReference type="ChEBI" id="CHEBI:29105"/>
    </ligand>
</feature>
<keyword evidence="11 13" id="KW-0030">Aminoacyl-tRNA synthetase</keyword>
<evidence type="ECO:0000313" key="16">
    <source>
        <dbReference type="EMBL" id="MCU9612381.1"/>
    </source>
</evidence>
<dbReference type="Gene3D" id="2.20.28.20">
    <property type="entry name" value="Methionyl-tRNA synthetase, Zn-domain"/>
    <property type="match status" value="1"/>
</dbReference>
<dbReference type="InterPro" id="IPR013155">
    <property type="entry name" value="M/V/L/I-tRNA-synth_anticd-bd"/>
</dbReference>
<evidence type="ECO:0000256" key="7">
    <source>
        <dbReference type="ARBA" id="ARBA00022741"/>
    </source>
</evidence>
<dbReference type="GO" id="GO:0046872">
    <property type="term" value="F:metal ion binding"/>
    <property type="evidence" value="ECO:0007669"/>
    <property type="project" value="UniProtKB-KW"/>
</dbReference>
<comment type="cofactor">
    <cofactor evidence="13">
        <name>Zn(2+)</name>
        <dbReference type="ChEBI" id="CHEBI:29105"/>
    </cofactor>
    <text evidence="13">Binds 1 zinc ion per subunit.</text>
</comment>
<dbReference type="GO" id="GO:0004825">
    <property type="term" value="F:methionine-tRNA ligase activity"/>
    <property type="evidence" value="ECO:0007669"/>
    <property type="project" value="UniProtKB-UniRule"/>
</dbReference>
<dbReference type="InterPro" id="IPR023458">
    <property type="entry name" value="Met-tRNA_ligase_1"/>
</dbReference>
<keyword evidence="6 13" id="KW-0479">Metal-binding</keyword>
<reference evidence="16" key="1">
    <citation type="submission" date="2022-10" db="EMBL/GenBank/DDBJ databases">
        <title>Description of Fervidibacillus gen. nov. in the family Fervidibacillaceae fam. nov. with two species, Fervidibacillus albus sp. nov., and Fervidibacillus halotolerans sp. nov., isolated from tidal flat sediments.</title>
        <authorList>
            <person name="Kwon K.K."/>
            <person name="Yang S.-H."/>
        </authorList>
    </citation>
    <scope>NUCLEOTIDE SEQUENCE</scope>
    <source>
        <strain evidence="16">JCM 19140</strain>
    </source>
</reference>
<organism evidence="16 17">
    <name type="scientific">Perspicuibacillus lycopersici</name>
    <dbReference type="NCBI Taxonomy" id="1325689"/>
    <lineage>
        <taxon>Bacteria</taxon>
        <taxon>Bacillati</taxon>
        <taxon>Bacillota</taxon>
        <taxon>Bacilli</taxon>
        <taxon>Bacillales</taxon>
        <taxon>Bacillaceae</taxon>
        <taxon>Perspicuibacillus</taxon>
    </lineage>
</organism>
<dbReference type="PANTHER" id="PTHR45765:SF1">
    <property type="entry name" value="METHIONINE--TRNA LIGASE, CYTOPLASMIC"/>
    <property type="match status" value="1"/>
</dbReference>
<feature type="binding site" evidence="13">
    <location>
        <position position="161"/>
    </location>
    <ligand>
        <name>Zn(2+)</name>
        <dbReference type="ChEBI" id="CHEBI:29105"/>
    </ligand>
</feature>
<protein>
    <recommendedName>
        <fullName evidence="13">Methionine--tRNA ligase</fullName>
        <ecNumber evidence="13">6.1.1.10</ecNumber>
    </recommendedName>
    <alternativeName>
        <fullName evidence="13">Methionyl-tRNA synthetase</fullName>
        <shortName evidence="13">MetRS</shortName>
    </alternativeName>
</protein>
<dbReference type="InterPro" id="IPR014758">
    <property type="entry name" value="Met-tRNA_synth"/>
</dbReference>
<dbReference type="SUPFAM" id="SSF52374">
    <property type="entry name" value="Nucleotidylyl transferase"/>
    <property type="match status" value="1"/>
</dbReference>
<feature type="short sequence motif" description="'KMSKS' region" evidence="13">
    <location>
        <begin position="335"/>
        <end position="339"/>
    </location>
</feature>
<evidence type="ECO:0000256" key="8">
    <source>
        <dbReference type="ARBA" id="ARBA00022833"/>
    </source>
</evidence>
<evidence type="ECO:0000256" key="3">
    <source>
        <dbReference type="ARBA" id="ARBA00008258"/>
    </source>
</evidence>
<keyword evidence="8 13" id="KW-0862">Zinc</keyword>
<keyword evidence="9 13" id="KW-0067">ATP-binding</keyword>
<feature type="domain" description="Methionyl/Valyl/Leucyl/Isoleucyl-tRNA synthetase anticodon-binding" evidence="14">
    <location>
        <begin position="419"/>
        <end position="504"/>
    </location>
</feature>
<evidence type="ECO:0000259" key="15">
    <source>
        <dbReference type="Pfam" id="PF09334"/>
    </source>
</evidence>
<accession>A0AAE3IS31</accession>
<dbReference type="Pfam" id="PF09334">
    <property type="entry name" value="tRNA-synt_1g"/>
    <property type="match status" value="1"/>
</dbReference>
<dbReference type="SUPFAM" id="SSF47323">
    <property type="entry name" value="Anticodon-binding domain of a subclass of class I aminoacyl-tRNA synthetases"/>
    <property type="match status" value="1"/>
</dbReference>
<keyword evidence="5 13" id="KW-0436">Ligase</keyword>
<dbReference type="PRINTS" id="PR01041">
    <property type="entry name" value="TRNASYNTHMET"/>
</dbReference>
<comment type="caution">
    <text evidence="16">The sequence shown here is derived from an EMBL/GenBank/DDBJ whole genome shotgun (WGS) entry which is preliminary data.</text>
</comment>
<evidence type="ECO:0000256" key="10">
    <source>
        <dbReference type="ARBA" id="ARBA00022917"/>
    </source>
</evidence>
<comment type="subunit">
    <text evidence="13">Monomer.</text>
</comment>
<keyword evidence="10 13" id="KW-0648">Protein biosynthesis</keyword>
<keyword evidence="4 13" id="KW-0963">Cytoplasm</keyword>
<feature type="binding site" evidence="13">
    <location>
        <position position="338"/>
    </location>
    <ligand>
        <name>ATP</name>
        <dbReference type="ChEBI" id="CHEBI:30616"/>
    </ligand>
</feature>
<dbReference type="HAMAP" id="MF_00098">
    <property type="entry name" value="Met_tRNA_synth_type1"/>
    <property type="match status" value="1"/>
</dbReference>
<dbReference type="PANTHER" id="PTHR45765">
    <property type="entry name" value="METHIONINE--TRNA LIGASE"/>
    <property type="match status" value="1"/>
</dbReference>
<comment type="similarity">
    <text evidence="3 13">Belongs to the class-I aminoacyl-tRNA synthetase family. MetG type 1 subfamily.</text>
</comment>
<dbReference type="NCBIfam" id="TIGR00398">
    <property type="entry name" value="metG"/>
    <property type="match status" value="1"/>
</dbReference>
<keyword evidence="7 13" id="KW-0547">Nucleotide-binding</keyword>
<dbReference type="EC" id="6.1.1.10" evidence="13"/>
<dbReference type="InterPro" id="IPR029038">
    <property type="entry name" value="MetRS_Zn"/>
</dbReference>
<dbReference type="Gene3D" id="3.40.50.620">
    <property type="entry name" value="HUPs"/>
    <property type="match status" value="1"/>
</dbReference>
<dbReference type="InterPro" id="IPR041872">
    <property type="entry name" value="Anticodon_Met"/>
</dbReference>
<dbReference type="EMBL" id="JAOUSF010000001">
    <property type="protein sequence ID" value="MCU9612381.1"/>
    <property type="molecule type" value="Genomic_DNA"/>
</dbReference>
<evidence type="ECO:0000256" key="1">
    <source>
        <dbReference type="ARBA" id="ARBA00003314"/>
    </source>
</evidence>
<evidence type="ECO:0000256" key="11">
    <source>
        <dbReference type="ARBA" id="ARBA00023146"/>
    </source>
</evidence>
<dbReference type="InterPro" id="IPR033911">
    <property type="entry name" value="MetRS_core"/>
</dbReference>
<dbReference type="GO" id="GO:0005829">
    <property type="term" value="C:cytosol"/>
    <property type="evidence" value="ECO:0007669"/>
    <property type="project" value="TreeGrafter"/>
</dbReference>
<dbReference type="GO" id="GO:0005524">
    <property type="term" value="F:ATP binding"/>
    <property type="evidence" value="ECO:0007669"/>
    <property type="project" value="UniProtKB-UniRule"/>
</dbReference>
<dbReference type="AlphaFoldDB" id="A0AAE3IS31"/>
<dbReference type="InterPro" id="IPR001412">
    <property type="entry name" value="aa-tRNA-synth_I_CS"/>
</dbReference>
<dbReference type="Gene3D" id="1.10.730.10">
    <property type="entry name" value="Isoleucyl-tRNA Synthetase, Domain 1"/>
    <property type="match status" value="1"/>
</dbReference>
<dbReference type="CDD" id="cd00814">
    <property type="entry name" value="MetRS_core"/>
    <property type="match status" value="1"/>
</dbReference>
<feature type="short sequence motif" description="'HIGH' region" evidence="13">
    <location>
        <begin position="15"/>
        <end position="25"/>
    </location>
</feature>
<evidence type="ECO:0000256" key="5">
    <source>
        <dbReference type="ARBA" id="ARBA00022598"/>
    </source>
</evidence>
<sequence>MEECQMSIFIGGAWPYANGSLHLGHISSLLPGDILARYYRQRGENVLYVSGSDCNGTPIAIRAKQENVPVKEITDRYHAEFAACFSKLGFSYDIYTRTDNSTHHQAVQEIFLQLMENGFIYKKVIEQTYCESCVQFLPDRYVEGICPNCGKQARGDQCDFCSTILDPLDLLDKRCKLCGSTPTVKETEHFYFSISKWEDKLTSYVNEMKSKGTWRDNAIQLTERYINEGLHDRAVSRDLPLGVNIPVAGYEDKKIYVWIEAVSGYYTASIQWAKETGQDLTEFWGKNTISYYIHGKDNIPFHTVIWPAILLGLQKQEALPDYIVSNEYVTLEKKKLSTSRNWAVWVPDILERYEPDSIRYFLTINAPENRDTDFSWREFIYSHNSELLGGYGNFVHRTLKFIEKNYNGVVPRAKTDANIQVKIEKLYRDSSALIENAHFKQALELIFAFIRDANKYFDEQKPWKTITENKTECDEAIYHCVLIIANLTQLLAPFLPFSSNQLAQWLSLPPLQWEPISAYSGKLADPVKPLFTRIDIQCIDSEIERLYQQATNF</sequence>
<feature type="binding site" evidence="13">
    <location>
        <position position="146"/>
    </location>
    <ligand>
        <name>Zn(2+)</name>
        <dbReference type="ChEBI" id="CHEBI:29105"/>
    </ligand>
</feature>
<dbReference type="CDD" id="cd07957">
    <property type="entry name" value="Anticodon_Ia_Met"/>
    <property type="match status" value="1"/>
</dbReference>
<dbReference type="InterPro" id="IPR014729">
    <property type="entry name" value="Rossmann-like_a/b/a_fold"/>
</dbReference>
<dbReference type="InterPro" id="IPR015413">
    <property type="entry name" value="Methionyl/Leucyl_tRNA_Synth"/>
</dbReference>